<keyword evidence="2" id="KW-1185">Reference proteome</keyword>
<reference evidence="1" key="1">
    <citation type="submission" date="2020-08" db="EMBL/GenBank/DDBJ databases">
        <title>Plant Genome Project.</title>
        <authorList>
            <person name="Zhang R.-G."/>
        </authorList>
    </citation>
    <scope>NUCLEOTIDE SEQUENCE</scope>
    <source>
        <strain evidence="1">WSP0</strain>
        <tissue evidence="1">Leaf</tissue>
    </source>
</reference>
<comment type="caution">
    <text evidence="1">The sequence shown here is derived from an EMBL/GenBank/DDBJ whole genome shotgun (WGS) entry which is preliminary data.</text>
</comment>
<evidence type="ECO:0008006" key="3">
    <source>
        <dbReference type="Google" id="ProtNLM"/>
    </source>
</evidence>
<dbReference type="Proteomes" id="UP000823749">
    <property type="component" value="Chromosome 2"/>
</dbReference>
<evidence type="ECO:0000313" key="2">
    <source>
        <dbReference type="Proteomes" id="UP000823749"/>
    </source>
</evidence>
<name>A0AAV6LF49_9ERIC</name>
<gene>
    <name evidence="1" type="ORF">RHGRI_005894</name>
</gene>
<accession>A0AAV6LF49</accession>
<dbReference type="PANTHER" id="PTHR31152">
    <property type="entry name" value="PLAC8 FAMILY PROTEIN"/>
    <property type="match status" value="1"/>
</dbReference>
<protein>
    <recommendedName>
        <fullName evidence="3">PLAC8 family protein</fullName>
    </recommendedName>
</protein>
<sequence>MSTASQQNMEKMQLRQNYRNFWHTDLTNTIKADTPYCCLALWCAPCVSYLLRKRALYDDMSRYVCCAGYMPCSGRCGESKCPEFCLATEGFMICLQQVACVFSIIAMIVGSSELREASQLLSCLSDMVYCTVCACMQTQHKVEMDKRDGVFGPSAMAVPPFQQMSRLDQPYPSSVGYAQPAYGQPYPQAQGYPQPAYPSSGYR</sequence>
<organism evidence="1 2">
    <name type="scientific">Rhododendron griersonianum</name>
    <dbReference type="NCBI Taxonomy" id="479676"/>
    <lineage>
        <taxon>Eukaryota</taxon>
        <taxon>Viridiplantae</taxon>
        <taxon>Streptophyta</taxon>
        <taxon>Embryophyta</taxon>
        <taxon>Tracheophyta</taxon>
        <taxon>Spermatophyta</taxon>
        <taxon>Magnoliopsida</taxon>
        <taxon>eudicotyledons</taxon>
        <taxon>Gunneridae</taxon>
        <taxon>Pentapetalae</taxon>
        <taxon>asterids</taxon>
        <taxon>Ericales</taxon>
        <taxon>Ericaceae</taxon>
        <taxon>Ericoideae</taxon>
        <taxon>Rhodoreae</taxon>
        <taxon>Rhododendron</taxon>
    </lineage>
</organism>
<dbReference type="EMBL" id="JACTNZ010000002">
    <property type="protein sequence ID" value="KAG5563299.1"/>
    <property type="molecule type" value="Genomic_DNA"/>
</dbReference>
<evidence type="ECO:0000313" key="1">
    <source>
        <dbReference type="EMBL" id="KAG5563299.1"/>
    </source>
</evidence>
<dbReference type="PANTHER" id="PTHR31152:SF1">
    <property type="entry name" value="PLAC8 FAMILY PROTEIN"/>
    <property type="match status" value="1"/>
</dbReference>
<proteinExistence type="predicted"/>
<dbReference type="AlphaFoldDB" id="A0AAV6LF49"/>